<evidence type="ECO:0000256" key="1">
    <source>
        <dbReference type="SAM" id="Phobius"/>
    </source>
</evidence>
<evidence type="ECO:0000313" key="2">
    <source>
        <dbReference type="EMBL" id="KRZ52619.1"/>
    </source>
</evidence>
<sequence length="277" mass="32156">MDRRQIKFKELSKENVKTRKTRCRTKDGKSIRDMELLYSCEPTVVVIERSRIVSMKNIPGEGKPRRVILMEMNETFSVTPSSVETVKELKHSFQVVSRWKAIYIETPVEFIPGEGKQRRSIPMKMNETFSVTLSSVETEKELKHSFQVVSRWKAIYNETPVEFIPEEGKTRRCIRLNINQMFSITPGNISLVSVHQTERETDFIYCCTTSHLFIISFHILNFDSFNFLFQMLLSSILNIKKAIAVFQLHAFEPIVILSLVAMETAAIFPYSLQTDQQ</sequence>
<protein>
    <submittedName>
        <fullName evidence="2">Uncharacterized protein</fullName>
    </submittedName>
</protein>
<organism evidence="2 3">
    <name type="scientific">Trichinella nativa</name>
    <dbReference type="NCBI Taxonomy" id="6335"/>
    <lineage>
        <taxon>Eukaryota</taxon>
        <taxon>Metazoa</taxon>
        <taxon>Ecdysozoa</taxon>
        <taxon>Nematoda</taxon>
        <taxon>Enoplea</taxon>
        <taxon>Dorylaimia</taxon>
        <taxon>Trichinellida</taxon>
        <taxon>Trichinellidae</taxon>
        <taxon>Trichinella</taxon>
    </lineage>
</organism>
<keyword evidence="3" id="KW-1185">Reference proteome</keyword>
<dbReference type="EMBL" id="JYDW01000188">
    <property type="protein sequence ID" value="KRZ52619.1"/>
    <property type="molecule type" value="Genomic_DNA"/>
</dbReference>
<feature type="transmembrane region" description="Helical" evidence="1">
    <location>
        <begin position="254"/>
        <end position="272"/>
    </location>
</feature>
<accession>A0A0V1KZA8</accession>
<dbReference type="AlphaFoldDB" id="A0A0V1KZA8"/>
<name>A0A0V1KZA8_9BILA</name>
<keyword evidence="1" id="KW-1133">Transmembrane helix</keyword>
<gene>
    <name evidence="2" type="ORF">T02_2557</name>
</gene>
<evidence type="ECO:0000313" key="3">
    <source>
        <dbReference type="Proteomes" id="UP000054721"/>
    </source>
</evidence>
<keyword evidence="1" id="KW-0812">Transmembrane</keyword>
<proteinExistence type="predicted"/>
<dbReference type="Proteomes" id="UP000054721">
    <property type="component" value="Unassembled WGS sequence"/>
</dbReference>
<reference evidence="2 3" key="1">
    <citation type="submission" date="2015-05" db="EMBL/GenBank/DDBJ databases">
        <title>Evolution of Trichinella species and genotypes.</title>
        <authorList>
            <person name="Korhonen P.K."/>
            <person name="Edoardo P."/>
            <person name="Giuseppe L.R."/>
            <person name="Gasser R.B."/>
        </authorList>
    </citation>
    <scope>NUCLEOTIDE SEQUENCE [LARGE SCALE GENOMIC DNA]</scope>
    <source>
        <strain evidence="2">ISS10</strain>
    </source>
</reference>
<keyword evidence="1" id="KW-0472">Membrane</keyword>
<dbReference type="OrthoDB" id="5934695at2759"/>
<comment type="caution">
    <text evidence="2">The sequence shown here is derived from an EMBL/GenBank/DDBJ whole genome shotgun (WGS) entry which is preliminary data.</text>
</comment>